<evidence type="ECO:0000313" key="2">
    <source>
        <dbReference type="EMBL" id="ABG60075.1"/>
    </source>
</evidence>
<protein>
    <submittedName>
        <fullName evidence="2">Uncharacterized protein</fullName>
    </submittedName>
</protein>
<proteinExistence type="predicted"/>
<name>A0A6N4SUZ9_CYTH3</name>
<keyword evidence="1" id="KW-1133">Transmembrane helix</keyword>
<dbReference type="EMBL" id="CP000383">
    <property type="protein sequence ID" value="ABG60075.1"/>
    <property type="molecule type" value="Genomic_DNA"/>
</dbReference>
<dbReference type="AlphaFoldDB" id="A0A6N4SUZ9"/>
<gene>
    <name evidence="2" type="ordered locus">CHU_2827</name>
</gene>
<dbReference type="KEGG" id="chu:CHU_2827"/>
<reference evidence="2 3" key="1">
    <citation type="journal article" date="2007" name="Appl. Environ. Microbiol.">
        <title>Genome sequence of the cellulolytic gliding bacterium Cytophaga hutchinsonii.</title>
        <authorList>
            <person name="Xie G."/>
            <person name="Bruce D.C."/>
            <person name="Challacombe J.F."/>
            <person name="Chertkov O."/>
            <person name="Detter J.C."/>
            <person name="Gilna P."/>
            <person name="Han C.S."/>
            <person name="Lucas S."/>
            <person name="Misra M."/>
            <person name="Myers G.L."/>
            <person name="Richardson P."/>
            <person name="Tapia R."/>
            <person name="Thayer N."/>
            <person name="Thompson L.S."/>
            <person name="Brettin T.S."/>
            <person name="Henrissat B."/>
            <person name="Wilson D.B."/>
            <person name="McBride M.J."/>
        </authorList>
    </citation>
    <scope>NUCLEOTIDE SEQUENCE [LARGE SCALE GENOMIC DNA]</scope>
    <source>
        <strain evidence="3">ATCC 33406 / DSM 1761 / CIP 103989 / NBRC 15051 / NCIMB 9469 / D465</strain>
    </source>
</reference>
<sequence length="62" mass="6855">MQITNLTALGKALPLLKIAVIQEMEAGGNAFFAHSAFSHFFHLGFNVIPYYLCGYVAFIISF</sequence>
<keyword evidence="3" id="KW-1185">Reference proteome</keyword>
<organism evidence="2 3">
    <name type="scientific">Cytophaga hutchinsonii (strain ATCC 33406 / DSM 1761 / CIP 103989 / NBRC 15051 / NCIMB 9469 / D465)</name>
    <dbReference type="NCBI Taxonomy" id="269798"/>
    <lineage>
        <taxon>Bacteria</taxon>
        <taxon>Pseudomonadati</taxon>
        <taxon>Bacteroidota</taxon>
        <taxon>Cytophagia</taxon>
        <taxon>Cytophagales</taxon>
        <taxon>Cytophagaceae</taxon>
        <taxon>Cytophaga</taxon>
    </lineage>
</organism>
<dbReference type="Proteomes" id="UP000001822">
    <property type="component" value="Chromosome"/>
</dbReference>
<feature type="transmembrane region" description="Helical" evidence="1">
    <location>
        <begin position="40"/>
        <end position="60"/>
    </location>
</feature>
<keyword evidence="1" id="KW-0812">Transmembrane</keyword>
<keyword evidence="1" id="KW-0472">Membrane</keyword>
<evidence type="ECO:0000256" key="1">
    <source>
        <dbReference type="SAM" id="Phobius"/>
    </source>
</evidence>
<evidence type="ECO:0000313" key="3">
    <source>
        <dbReference type="Proteomes" id="UP000001822"/>
    </source>
</evidence>
<accession>A0A6N4SUZ9</accession>